<evidence type="ECO:0000256" key="2">
    <source>
        <dbReference type="ARBA" id="ARBA00022633"/>
    </source>
</evidence>
<dbReference type="Pfam" id="PF02876">
    <property type="entry name" value="Stap_Strp_tox_C"/>
    <property type="match status" value="1"/>
</dbReference>
<feature type="disulfide bond" evidence="6">
    <location>
        <begin position="131"/>
        <end position="141"/>
    </location>
</feature>
<evidence type="ECO:0000256" key="1">
    <source>
        <dbReference type="ARBA" id="ARBA00008401"/>
    </source>
</evidence>
<name>A0A499SAB7_STAAU</name>
<evidence type="ECO:0000313" key="10">
    <source>
        <dbReference type="EMBL" id="AYK28118.1"/>
    </source>
</evidence>
<evidence type="ECO:0000313" key="9">
    <source>
        <dbReference type="EMBL" id="AYK27843.1"/>
    </source>
</evidence>
<dbReference type="AlphaFoldDB" id="A0A499SAB7"/>
<dbReference type="SUPFAM" id="SSF50203">
    <property type="entry name" value="Bacterial enterotoxins"/>
    <property type="match status" value="1"/>
</dbReference>
<geneLocation type="plasmid" evidence="9">
    <name>pLUH02</name>
</geneLocation>
<keyword evidence="3" id="KW-0800">Toxin</keyword>
<keyword evidence="9" id="KW-0614">Plasmid</keyword>
<proteinExistence type="inferred from homology"/>
<reference evidence="9" key="1">
    <citation type="journal article" date="2019" name="Front. Microbiol.">
        <title>Prevalence of Antibiotic and Heavy Metal Resistance Determinants and Virulence-Related Genetic Elements in Plasmids of Staphylococcus aureus.</title>
        <authorList>
            <person name="Bukowski M."/>
            <person name="Piwowarczyk R."/>
            <person name="Madry A."/>
            <person name="Zagorski-Przybylo R."/>
            <person name="Hydzik M."/>
            <person name="Wladyka B."/>
        </authorList>
    </citation>
    <scope>NUCLEOTIDE SEQUENCE</scope>
    <source>
        <strain evidence="10">Ch3</strain>
        <strain evidence="9">Ch5</strain>
        <plasmid evidence="9">pLUH02</plasmid>
    </source>
</reference>
<dbReference type="SUPFAM" id="SSF54334">
    <property type="entry name" value="Superantigen toxins, C-terminal domain"/>
    <property type="match status" value="1"/>
</dbReference>
<dbReference type="GO" id="GO:0005576">
    <property type="term" value="C:extracellular region"/>
    <property type="evidence" value="ECO:0007669"/>
    <property type="project" value="InterPro"/>
</dbReference>
<evidence type="ECO:0000256" key="5">
    <source>
        <dbReference type="ARBA" id="ARBA00022861"/>
    </source>
</evidence>
<evidence type="ECO:0000259" key="8">
    <source>
        <dbReference type="Pfam" id="PF02876"/>
    </source>
</evidence>
<dbReference type="PRINTS" id="PR00279">
    <property type="entry name" value="BACTRLTOXIN"/>
</dbReference>
<keyword evidence="4" id="KW-0732">Signal</keyword>
<feature type="domain" description="Staphylococcal/Streptococcal toxin beta-grasp" evidence="8">
    <location>
        <begin position="158"/>
        <end position="265"/>
    </location>
</feature>
<evidence type="ECO:0000259" key="7">
    <source>
        <dbReference type="Pfam" id="PF01123"/>
    </source>
</evidence>
<dbReference type="Pfam" id="PF01123">
    <property type="entry name" value="Stap_Strp_toxin"/>
    <property type="match status" value="1"/>
</dbReference>
<dbReference type="InterPro" id="IPR013307">
    <property type="entry name" value="Superantigen_bac"/>
</dbReference>
<dbReference type="InterPro" id="IPR008992">
    <property type="entry name" value="Enterotoxin"/>
</dbReference>
<comment type="similarity">
    <text evidence="1">Belongs to the staphylococcal/streptococcal toxin family.</text>
</comment>
<dbReference type="PROSITE" id="PS00277">
    <property type="entry name" value="STAPH_STREP_TOXIN_1"/>
    <property type="match status" value="1"/>
</dbReference>
<dbReference type="PROSITE" id="PS00278">
    <property type="entry name" value="STAPH_STREP_TOXIN_2"/>
    <property type="match status" value="1"/>
</dbReference>
<gene>
    <name evidence="10" type="ORF">BJL67_f00085</name>
    <name evidence="9" type="ORF">BJL68_f00095</name>
</gene>
<keyword evidence="2" id="KW-0766">Superantigen</keyword>
<evidence type="ECO:0000256" key="6">
    <source>
        <dbReference type="PIRSR" id="PIRSR613307-50"/>
    </source>
</evidence>
<dbReference type="SMR" id="A0A499SAB7"/>
<keyword evidence="6" id="KW-1015">Disulfide bond</keyword>
<keyword evidence="5" id="KW-0260">Enterotoxin</keyword>
<dbReference type="PRINTS" id="PR01898">
    <property type="entry name" value="SAGSUPRFAMLY"/>
</dbReference>
<evidence type="ECO:0000256" key="4">
    <source>
        <dbReference type="ARBA" id="ARBA00022729"/>
    </source>
</evidence>
<dbReference type="InterPro" id="IPR006177">
    <property type="entry name" value="Toxin_bac"/>
</dbReference>
<dbReference type="Gene3D" id="3.10.20.120">
    <property type="match status" value="1"/>
</dbReference>
<accession>A0A499SAB7</accession>
<dbReference type="EMBL" id="MH785250">
    <property type="protein sequence ID" value="AYK28118.1"/>
    <property type="molecule type" value="Genomic_DNA"/>
</dbReference>
<dbReference type="InterPro" id="IPR006123">
    <property type="entry name" value="Toxin_b-grasp_Staph/Strep"/>
</dbReference>
<protein>
    <submittedName>
        <fullName evidence="9">Enterotoxin SED</fullName>
    </submittedName>
</protein>
<sequence>MLKFIEKRWNMKKFNILIALLFFTSLVISPLNVKANENIDSVKEKELHKKSELSSTALNNMKHSYADKNPIIGENKSTGDQFLENTLLYKKFFTDLINFEDLLINFNSKEMAQHFKSKNVDVYAIRYSINCYGGEIDRTACTYGGVTPHEGNKLKERKKIPINLWINGVQKEVSLDKVQTDKKNVTVQELDAQARRYLQKDLKLYNNDTLGGKIQRGKIEFDSSDGSKVSYDLFDVKGDFPEKQLRIYSDNKTLSTEHLHIDIYLYEK</sequence>
<dbReference type="EMBL" id="MH785232">
    <property type="protein sequence ID" value="AYK27843.1"/>
    <property type="molecule type" value="Genomic_DNA"/>
</dbReference>
<feature type="domain" description="Staphylococcal/Streptococcal toxin OB-fold" evidence="7">
    <location>
        <begin position="64"/>
        <end position="147"/>
    </location>
</feature>
<organism evidence="9">
    <name type="scientific">Staphylococcus aureus</name>
    <dbReference type="NCBI Taxonomy" id="1280"/>
    <lineage>
        <taxon>Bacteria</taxon>
        <taxon>Bacillati</taxon>
        <taxon>Bacillota</taxon>
        <taxon>Bacilli</taxon>
        <taxon>Bacillales</taxon>
        <taxon>Staphylococcaceae</taxon>
        <taxon>Staphylococcus</taxon>
    </lineage>
</organism>
<dbReference type="InterPro" id="IPR006126">
    <property type="entry name" value="Staph/Strept_toxin_CS"/>
</dbReference>
<evidence type="ECO:0000256" key="3">
    <source>
        <dbReference type="ARBA" id="ARBA00022656"/>
    </source>
</evidence>
<dbReference type="Gene3D" id="2.40.50.110">
    <property type="match status" value="1"/>
</dbReference>
<dbReference type="InterPro" id="IPR006173">
    <property type="entry name" value="Staph_tox_OB"/>
</dbReference>
<dbReference type="GO" id="GO:0090729">
    <property type="term" value="F:toxin activity"/>
    <property type="evidence" value="ECO:0007669"/>
    <property type="project" value="UniProtKB-KW"/>
</dbReference>
<dbReference type="InterPro" id="IPR016091">
    <property type="entry name" value="SuperAg_toxin_C"/>
</dbReference>